<keyword evidence="2" id="KW-1185">Reference proteome</keyword>
<accession>A0A074XA19</accession>
<gene>
    <name evidence="1" type="ORF">M438DRAFT_155881</name>
</gene>
<evidence type="ECO:0000313" key="2">
    <source>
        <dbReference type="Proteomes" id="UP000030706"/>
    </source>
</evidence>
<dbReference type="GeneID" id="40741318"/>
<dbReference type="Proteomes" id="UP000030706">
    <property type="component" value="Unassembled WGS sequence"/>
</dbReference>
<evidence type="ECO:0000313" key="1">
    <source>
        <dbReference type="EMBL" id="KEQ78912.1"/>
    </source>
</evidence>
<protein>
    <submittedName>
        <fullName evidence="1">Uncharacterized protein</fullName>
    </submittedName>
</protein>
<dbReference type="HOGENOM" id="CLU_1610431_0_0_1"/>
<dbReference type="RefSeq" id="XP_029755099.1">
    <property type="nucleotide sequence ID" value="XM_029899012.1"/>
</dbReference>
<dbReference type="AlphaFoldDB" id="A0A074XA19"/>
<reference evidence="1 2" key="1">
    <citation type="journal article" date="2014" name="BMC Genomics">
        <title>Genome sequencing of four Aureobasidium pullulans varieties: biotechnological potential, stress tolerance, and description of new species.</title>
        <authorList>
            <person name="Gostin Ar C."/>
            <person name="Ohm R.A."/>
            <person name="Kogej T."/>
            <person name="Sonjak S."/>
            <person name="Turk M."/>
            <person name="Zajc J."/>
            <person name="Zalar P."/>
            <person name="Grube M."/>
            <person name="Sun H."/>
            <person name="Han J."/>
            <person name="Sharma A."/>
            <person name="Chiniquy J."/>
            <person name="Ngan C.Y."/>
            <person name="Lipzen A."/>
            <person name="Barry K."/>
            <person name="Grigoriev I.V."/>
            <person name="Gunde-Cimerman N."/>
        </authorList>
    </citation>
    <scope>NUCLEOTIDE SEQUENCE [LARGE SCALE GENOMIC DNA]</scope>
    <source>
        <strain evidence="1 2">EXF-150</strain>
    </source>
</reference>
<organism evidence="1 2">
    <name type="scientific">Aureobasidium pullulans EXF-150</name>
    <dbReference type="NCBI Taxonomy" id="1043002"/>
    <lineage>
        <taxon>Eukaryota</taxon>
        <taxon>Fungi</taxon>
        <taxon>Dikarya</taxon>
        <taxon>Ascomycota</taxon>
        <taxon>Pezizomycotina</taxon>
        <taxon>Dothideomycetes</taxon>
        <taxon>Dothideomycetidae</taxon>
        <taxon>Dothideales</taxon>
        <taxon>Saccotheciaceae</taxon>
        <taxon>Aureobasidium</taxon>
    </lineage>
</organism>
<proteinExistence type="predicted"/>
<dbReference type="EMBL" id="KL585012">
    <property type="protein sequence ID" value="KEQ78912.1"/>
    <property type="molecule type" value="Genomic_DNA"/>
</dbReference>
<sequence>MYRLQRNTESRTMVVVRSRRGLEVGRGYVTASVCKADDDQSMCNFNSRCAALGRRGRYSGRAFAVHTVRVVGRIHWSLRKGKGCELEECPTERVRAHERGGKSEGLQQEGKRLAGRDDKVQGVCGQILVAWDRILCLLLFIKTATAQELPIPNLVDGSVYLPDLV</sequence>
<name>A0A074XA19_AURPU</name>